<evidence type="ECO:0000256" key="1">
    <source>
        <dbReference type="SAM" id="MobiDB-lite"/>
    </source>
</evidence>
<feature type="region of interest" description="Disordered" evidence="1">
    <location>
        <begin position="172"/>
        <end position="209"/>
    </location>
</feature>
<evidence type="ECO:0008006" key="5">
    <source>
        <dbReference type="Google" id="ProtNLM"/>
    </source>
</evidence>
<dbReference type="PROSITE" id="PS51257">
    <property type="entry name" value="PROKAR_LIPOPROTEIN"/>
    <property type="match status" value="1"/>
</dbReference>
<evidence type="ECO:0000256" key="2">
    <source>
        <dbReference type="SAM" id="SignalP"/>
    </source>
</evidence>
<feature type="chain" id="PRO_5022754115" description="DUF3828 domain-containing protein" evidence="2">
    <location>
        <begin position="17"/>
        <end position="209"/>
    </location>
</feature>
<accession>A0A5C6CD61</accession>
<feature type="compositionally biased region" description="Polar residues" evidence="1">
    <location>
        <begin position="188"/>
        <end position="209"/>
    </location>
</feature>
<sequence length="209" mass="21924" precursor="true">MAFAMTRILSNTSLFAFLLIATLGCGSGSDVAEQASSEPAASSTAPPAAAKSSPTDVVSQFLDQVRRGGEDSGAGDLLTERAQAELKRIGRSVQPIGSPDARFNVTQAREVPGEANSMLVQSIWTEPGPDGTQSDFEVVWALQLEAAGWRISGLAMEIDPSQPPIVIDFENGDEMAKLLAEGEEPAATPQSDAQTPPTGPNDLSPQENQ</sequence>
<keyword evidence="2" id="KW-0732">Signal</keyword>
<protein>
    <recommendedName>
        <fullName evidence="5">DUF3828 domain-containing protein</fullName>
    </recommendedName>
</protein>
<organism evidence="3 4">
    <name type="scientific">Novipirellula galeiformis</name>
    <dbReference type="NCBI Taxonomy" id="2528004"/>
    <lineage>
        <taxon>Bacteria</taxon>
        <taxon>Pseudomonadati</taxon>
        <taxon>Planctomycetota</taxon>
        <taxon>Planctomycetia</taxon>
        <taxon>Pirellulales</taxon>
        <taxon>Pirellulaceae</taxon>
        <taxon>Novipirellula</taxon>
    </lineage>
</organism>
<dbReference type="Proteomes" id="UP000316304">
    <property type="component" value="Unassembled WGS sequence"/>
</dbReference>
<comment type="caution">
    <text evidence="3">The sequence shown here is derived from an EMBL/GenBank/DDBJ whole genome shotgun (WGS) entry which is preliminary data.</text>
</comment>
<reference evidence="3 4" key="1">
    <citation type="submission" date="2019-02" db="EMBL/GenBank/DDBJ databases">
        <title>Deep-cultivation of Planctomycetes and their phenomic and genomic characterization uncovers novel biology.</title>
        <authorList>
            <person name="Wiegand S."/>
            <person name="Jogler M."/>
            <person name="Boedeker C."/>
            <person name="Pinto D."/>
            <person name="Vollmers J."/>
            <person name="Rivas-Marin E."/>
            <person name="Kohn T."/>
            <person name="Peeters S.H."/>
            <person name="Heuer A."/>
            <person name="Rast P."/>
            <person name="Oberbeckmann S."/>
            <person name="Bunk B."/>
            <person name="Jeske O."/>
            <person name="Meyerdierks A."/>
            <person name="Storesund J.E."/>
            <person name="Kallscheuer N."/>
            <person name="Luecker S."/>
            <person name="Lage O.M."/>
            <person name="Pohl T."/>
            <person name="Merkel B.J."/>
            <person name="Hornburger P."/>
            <person name="Mueller R.-W."/>
            <person name="Bruemmer F."/>
            <person name="Labrenz M."/>
            <person name="Spormann A.M."/>
            <person name="Op Den Camp H."/>
            <person name="Overmann J."/>
            <person name="Amann R."/>
            <person name="Jetten M.S.M."/>
            <person name="Mascher T."/>
            <person name="Medema M.H."/>
            <person name="Devos D.P."/>
            <person name="Kaster A.-K."/>
            <person name="Ovreas L."/>
            <person name="Rohde M."/>
            <person name="Galperin M.Y."/>
            <person name="Jogler C."/>
        </authorList>
    </citation>
    <scope>NUCLEOTIDE SEQUENCE [LARGE SCALE GENOMIC DNA]</scope>
    <source>
        <strain evidence="3 4">Pla52o</strain>
    </source>
</reference>
<keyword evidence="4" id="KW-1185">Reference proteome</keyword>
<feature type="signal peptide" evidence="2">
    <location>
        <begin position="1"/>
        <end position="16"/>
    </location>
</feature>
<evidence type="ECO:0000313" key="3">
    <source>
        <dbReference type="EMBL" id="TWU22082.1"/>
    </source>
</evidence>
<feature type="region of interest" description="Disordered" evidence="1">
    <location>
        <begin position="30"/>
        <end position="56"/>
    </location>
</feature>
<evidence type="ECO:0000313" key="4">
    <source>
        <dbReference type="Proteomes" id="UP000316304"/>
    </source>
</evidence>
<gene>
    <name evidence="3" type="ORF">Pla52o_31300</name>
</gene>
<dbReference type="EMBL" id="SJPT01000005">
    <property type="protein sequence ID" value="TWU22082.1"/>
    <property type="molecule type" value="Genomic_DNA"/>
</dbReference>
<name>A0A5C6CD61_9BACT</name>
<proteinExistence type="predicted"/>
<feature type="compositionally biased region" description="Low complexity" evidence="1">
    <location>
        <begin position="35"/>
        <end position="54"/>
    </location>
</feature>
<dbReference type="AlphaFoldDB" id="A0A5C6CD61"/>